<dbReference type="AlphaFoldDB" id="A0A0M0GC33"/>
<organism evidence="1 2">
    <name type="scientific">Sporosarcina globispora</name>
    <name type="common">Bacillus globisporus</name>
    <dbReference type="NCBI Taxonomy" id="1459"/>
    <lineage>
        <taxon>Bacteria</taxon>
        <taxon>Bacillati</taxon>
        <taxon>Bacillota</taxon>
        <taxon>Bacilli</taxon>
        <taxon>Bacillales</taxon>
        <taxon>Caryophanaceae</taxon>
        <taxon>Sporosarcina</taxon>
    </lineage>
</organism>
<evidence type="ECO:0000313" key="1">
    <source>
        <dbReference type="EMBL" id="KON87333.1"/>
    </source>
</evidence>
<reference evidence="2" key="1">
    <citation type="submission" date="2015-07" db="EMBL/GenBank/DDBJ databases">
        <title>Fjat-10036 dsm4.</title>
        <authorList>
            <person name="Liu B."/>
            <person name="Wang J."/>
            <person name="Zhu Y."/>
            <person name="Liu G."/>
            <person name="Chen Q."/>
            <person name="Chen Z."/>
            <person name="Lan J."/>
            <person name="Che J."/>
            <person name="Ge C."/>
            <person name="Shi H."/>
            <person name="Pan Z."/>
            <person name="Liu X."/>
        </authorList>
    </citation>
    <scope>NUCLEOTIDE SEQUENCE [LARGE SCALE GENOMIC DNA]</scope>
    <source>
        <strain evidence="2">DSM 4</strain>
    </source>
</reference>
<evidence type="ECO:0008006" key="3">
    <source>
        <dbReference type="Google" id="ProtNLM"/>
    </source>
</evidence>
<dbReference type="InterPro" id="IPR011335">
    <property type="entry name" value="Restrct_endonuc-II-like"/>
</dbReference>
<sequence length="283" mass="33448">MTRSKYKCIFNCGTCNKQILKNKSQTQKITRGIAFCSLTCLGKYNGKERVNKVKKNCQVCDKVYEVIPARAETSVVCSKSCHDKWQSINLVGEKANRYTGGNRVKLCLYCQQDFRCEKPSTVRTRKFCTKECKNKYWIEHTLHNPEFSKAWFIGNTKSRNRQREGGETLPEKLVRNWLEDRNIEFIQEQGFFQKYFADFFIPTNNIIIEVMGDYWHGNPEIYGDGKKLLNEEQISRIKKDKMKKKDFIKYGYKYYEIWETDIYNDIDSMMNEIFPATTTRKTS</sequence>
<dbReference type="RefSeq" id="WP_053434677.1">
    <property type="nucleotide sequence ID" value="NZ_LGUF01000007.1"/>
</dbReference>
<accession>A0A0M0GC33</accession>
<dbReference type="PATRIC" id="fig|1459.3.peg.2391"/>
<dbReference type="Proteomes" id="UP000037109">
    <property type="component" value="Unassembled WGS sequence"/>
</dbReference>
<proteinExistence type="predicted"/>
<dbReference type="Gene3D" id="3.40.960.10">
    <property type="entry name" value="VSR Endonuclease"/>
    <property type="match status" value="1"/>
</dbReference>
<keyword evidence="2" id="KW-1185">Reference proteome</keyword>
<protein>
    <recommendedName>
        <fullName evidence="3">DUF559 domain-containing protein</fullName>
    </recommendedName>
</protein>
<evidence type="ECO:0000313" key="2">
    <source>
        <dbReference type="Proteomes" id="UP000037109"/>
    </source>
</evidence>
<dbReference type="EMBL" id="LGUF01000007">
    <property type="protein sequence ID" value="KON87333.1"/>
    <property type="molecule type" value="Genomic_DNA"/>
</dbReference>
<dbReference type="OrthoDB" id="9757917at2"/>
<dbReference type="STRING" id="1459.AF332_11185"/>
<comment type="caution">
    <text evidence="1">The sequence shown here is derived from an EMBL/GenBank/DDBJ whole genome shotgun (WGS) entry which is preliminary data.</text>
</comment>
<gene>
    <name evidence="1" type="ORF">AF332_11185</name>
</gene>
<dbReference type="SUPFAM" id="SSF52980">
    <property type="entry name" value="Restriction endonuclease-like"/>
    <property type="match status" value="1"/>
</dbReference>
<name>A0A0M0GC33_SPOGL</name>